<evidence type="ECO:0000313" key="2">
    <source>
        <dbReference type="EMBL" id="GLC31465.1"/>
    </source>
</evidence>
<comment type="caution">
    <text evidence="2">The sequence shown here is derived from an EMBL/GenBank/DDBJ whole genome shotgun (WGS) entry which is preliminary data.</text>
</comment>
<dbReference type="Proteomes" id="UP001208567">
    <property type="component" value="Unassembled WGS sequence"/>
</dbReference>
<reference evidence="2 3" key="1">
    <citation type="journal article" date="2024" name="Int. J. Syst. Evol. Microbiol.">
        <title>Clostridium omnivorum sp. nov., isolated from anoxic soil under the treatment of reductive soil disinfestation.</title>
        <authorList>
            <person name="Ueki A."/>
            <person name="Tonouchi A."/>
            <person name="Kaku N."/>
            <person name="Honma S."/>
            <person name="Ueki K."/>
        </authorList>
    </citation>
    <scope>NUCLEOTIDE SEQUENCE [LARGE SCALE GENOMIC DNA]</scope>
    <source>
        <strain evidence="2 3">E14</strain>
    </source>
</reference>
<organism evidence="2 3">
    <name type="scientific">Clostridium omnivorum</name>
    <dbReference type="NCBI Taxonomy" id="1604902"/>
    <lineage>
        <taxon>Bacteria</taxon>
        <taxon>Bacillati</taxon>
        <taxon>Bacillota</taxon>
        <taxon>Clostridia</taxon>
        <taxon>Eubacteriales</taxon>
        <taxon>Clostridiaceae</taxon>
        <taxon>Clostridium</taxon>
    </lineage>
</organism>
<evidence type="ECO:0000313" key="3">
    <source>
        <dbReference type="Proteomes" id="UP001208567"/>
    </source>
</evidence>
<keyword evidence="3" id="KW-1185">Reference proteome</keyword>
<feature type="region of interest" description="Disordered" evidence="1">
    <location>
        <begin position="57"/>
        <end position="85"/>
    </location>
</feature>
<feature type="compositionally biased region" description="Polar residues" evidence="1">
    <location>
        <begin position="14"/>
        <end position="23"/>
    </location>
</feature>
<dbReference type="EMBL" id="BRXR01000001">
    <property type="protein sequence ID" value="GLC31465.1"/>
    <property type="molecule type" value="Genomic_DNA"/>
</dbReference>
<sequence>MGKHRKKHNKRNGQRTASPNYFNPENLNDISSLLNNVDVNQLASMLNNIDISQVSSMLSGLNSGGSGNENESRDYNQHSSGQGDKRVDILNAIKPLMDEEKGNLINSIIQLYTISKILKNK</sequence>
<evidence type="ECO:0000256" key="1">
    <source>
        <dbReference type="SAM" id="MobiDB-lite"/>
    </source>
</evidence>
<gene>
    <name evidence="2" type="ORF">bsdE14_28750</name>
</gene>
<proteinExistence type="predicted"/>
<accession>A0ABQ5N8V3</accession>
<feature type="compositionally biased region" description="Basic residues" evidence="1">
    <location>
        <begin position="1"/>
        <end position="13"/>
    </location>
</feature>
<dbReference type="RefSeq" id="WP_264850768.1">
    <property type="nucleotide sequence ID" value="NZ_BRXR01000001.1"/>
</dbReference>
<feature type="region of interest" description="Disordered" evidence="1">
    <location>
        <begin position="1"/>
        <end position="23"/>
    </location>
</feature>
<protein>
    <submittedName>
        <fullName evidence="2">Uncharacterized protein</fullName>
    </submittedName>
</protein>
<name>A0ABQ5N8V3_9CLOT</name>